<feature type="domain" description="CSC1/OSCA1-like N-terminal transmembrane" evidence="2">
    <location>
        <begin position="51"/>
        <end position="119"/>
    </location>
</feature>
<keyword evidence="1" id="KW-0472">Membrane</keyword>
<organism evidence="4 5">
    <name type="scientific">Medicago truncatula</name>
    <name type="common">Barrel medic</name>
    <name type="synonym">Medicago tribuloides</name>
    <dbReference type="NCBI Taxonomy" id="3880"/>
    <lineage>
        <taxon>Eukaryota</taxon>
        <taxon>Viridiplantae</taxon>
        <taxon>Streptophyta</taxon>
        <taxon>Embryophyta</taxon>
        <taxon>Tracheophyta</taxon>
        <taxon>Spermatophyta</taxon>
        <taxon>Magnoliopsida</taxon>
        <taxon>eudicotyledons</taxon>
        <taxon>Gunneridae</taxon>
        <taxon>Pentapetalae</taxon>
        <taxon>rosids</taxon>
        <taxon>fabids</taxon>
        <taxon>Fabales</taxon>
        <taxon>Fabaceae</taxon>
        <taxon>Papilionoideae</taxon>
        <taxon>50 kb inversion clade</taxon>
        <taxon>NPAAA clade</taxon>
        <taxon>Hologalegina</taxon>
        <taxon>IRL clade</taxon>
        <taxon>Trifolieae</taxon>
        <taxon>Medicago</taxon>
    </lineage>
</organism>
<dbReference type="PANTHER" id="PTHR13018:SF141">
    <property type="entry name" value="OS01G0950900 PROTEIN"/>
    <property type="match status" value="1"/>
</dbReference>
<protein>
    <submittedName>
        <fullName evidence="4">Putative 10TM putative phosphate transporter, cytosolic domain-containing protein</fullName>
    </submittedName>
</protein>
<dbReference type="InterPro" id="IPR027815">
    <property type="entry name" value="CSC1/OSCA1-like_cyt"/>
</dbReference>
<evidence type="ECO:0000256" key="1">
    <source>
        <dbReference type="SAM" id="Phobius"/>
    </source>
</evidence>
<dbReference type="EMBL" id="PSQE01000003">
    <property type="protein sequence ID" value="RHN65822.1"/>
    <property type="molecule type" value="Genomic_DNA"/>
</dbReference>
<keyword evidence="1" id="KW-1133">Transmembrane helix</keyword>
<evidence type="ECO:0000259" key="3">
    <source>
        <dbReference type="Pfam" id="PF14703"/>
    </source>
</evidence>
<reference evidence="5" key="1">
    <citation type="journal article" date="2018" name="Nat. Plants">
        <title>Whole-genome landscape of Medicago truncatula symbiotic genes.</title>
        <authorList>
            <person name="Pecrix Y."/>
            <person name="Staton S.E."/>
            <person name="Sallet E."/>
            <person name="Lelandais-Briere C."/>
            <person name="Moreau S."/>
            <person name="Carrere S."/>
            <person name="Blein T."/>
            <person name="Jardinaud M.F."/>
            <person name="Latrasse D."/>
            <person name="Zouine M."/>
            <person name="Zahm M."/>
            <person name="Kreplak J."/>
            <person name="Mayjonade B."/>
            <person name="Satge C."/>
            <person name="Perez M."/>
            <person name="Cauet S."/>
            <person name="Marande W."/>
            <person name="Chantry-Darmon C."/>
            <person name="Lopez-Roques C."/>
            <person name="Bouchez O."/>
            <person name="Berard A."/>
            <person name="Debelle F."/>
            <person name="Munos S."/>
            <person name="Bendahmane A."/>
            <person name="Berges H."/>
            <person name="Niebel A."/>
            <person name="Buitink J."/>
            <person name="Frugier F."/>
            <person name="Benhamed M."/>
            <person name="Crespi M."/>
            <person name="Gouzy J."/>
            <person name="Gamas P."/>
        </authorList>
    </citation>
    <scope>NUCLEOTIDE SEQUENCE [LARGE SCALE GENOMIC DNA]</scope>
    <source>
        <strain evidence="5">cv. Jemalong A17</strain>
    </source>
</reference>
<dbReference type="AlphaFoldDB" id="A0A396IJQ9"/>
<evidence type="ECO:0000259" key="2">
    <source>
        <dbReference type="Pfam" id="PF13967"/>
    </source>
</evidence>
<feature type="transmembrane region" description="Helical" evidence="1">
    <location>
        <begin position="43"/>
        <end position="67"/>
    </location>
</feature>
<dbReference type="Pfam" id="PF14703">
    <property type="entry name" value="PHM7_cyt"/>
    <property type="match status" value="1"/>
</dbReference>
<dbReference type="InterPro" id="IPR045122">
    <property type="entry name" value="Csc1-like"/>
</dbReference>
<dbReference type="Pfam" id="PF13967">
    <property type="entry name" value="RSN1_TM"/>
    <property type="match status" value="1"/>
</dbReference>
<evidence type="ECO:0000313" key="4">
    <source>
        <dbReference type="EMBL" id="RHN65822.1"/>
    </source>
</evidence>
<dbReference type="InterPro" id="IPR032880">
    <property type="entry name" value="CSC1/OSCA1-like_N"/>
</dbReference>
<feature type="transmembrane region" description="Helical" evidence="1">
    <location>
        <begin position="98"/>
        <end position="117"/>
    </location>
</feature>
<dbReference type="Gramene" id="rna13712">
    <property type="protein sequence ID" value="RHN65822.1"/>
    <property type="gene ID" value="gene13712"/>
</dbReference>
<gene>
    <name evidence="4" type="ORF">MtrunA17_Chr3g0084131</name>
</gene>
<keyword evidence="1" id="KW-0812">Transmembrane</keyword>
<feature type="domain" description="CSC1/OSCA1-like cytosolic" evidence="3">
    <location>
        <begin position="141"/>
        <end position="190"/>
    </location>
</feature>
<evidence type="ECO:0000313" key="5">
    <source>
        <dbReference type="Proteomes" id="UP000265566"/>
    </source>
</evidence>
<sequence>MVVIYNGYLILNNKTCQPQSSQGLGHNFSKLFKSHCFVSYISAFYYIAISVLSDVCSLVGLVVLLPINYDGVKEDKDKSYSTMDSFTISNVRRGSQRLWVHFACLCFISFYGMYLLYKEYEEISIQRIQQLQNLKHTPDRYTVIVREIPLCIEHKARDCSVHHFFSKYYPNTYYSYQMVYNTENLDELMVRSYNVHYYINDSELSDGYDA</sequence>
<accession>A0A396IJQ9</accession>
<name>A0A396IJQ9_MEDTR</name>
<dbReference type="GO" id="GO:0005227">
    <property type="term" value="F:calcium-activated cation channel activity"/>
    <property type="evidence" value="ECO:0007669"/>
    <property type="project" value="InterPro"/>
</dbReference>
<comment type="caution">
    <text evidence="4">The sequence shown here is derived from an EMBL/GenBank/DDBJ whole genome shotgun (WGS) entry which is preliminary data.</text>
</comment>
<dbReference type="PANTHER" id="PTHR13018">
    <property type="entry name" value="PROBABLE MEMBRANE PROTEIN DUF221-RELATED"/>
    <property type="match status" value="1"/>
</dbReference>
<proteinExistence type="predicted"/>
<dbReference type="Proteomes" id="UP000265566">
    <property type="component" value="Chromosome 3"/>
</dbReference>